<dbReference type="HAMAP" id="MF_02033">
    <property type="entry name" value="FtsA"/>
    <property type="match status" value="1"/>
</dbReference>
<evidence type="ECO:0000259" key="7">
    <source>
        <dbReference type="SMART" id="SM00842"/>
    </source>
</evidence>
<dbReference type="EMBL" id="JACSPQ010000053">
    <property type="protein sequence ID" value="MBD8003290.1"/>
    <property type="molecule type" value="Genomic_DNA"/>
</dbReference>
<evidence type="ECO:0000256" key="3">
    <source>
        <dbReference type="ARBA" id="ARBA00023136"/>
    </source>
</evidence>
<dbReference type="InterPro" id="IPR050696">
    <property type="entry name" value="FtsA/MreB"/>
</dbReference>
<comment type="similarity">
    <text evidence="5">Belongs to the FtsA/MreB family.</text>
</comment>
<dbReference type="InterPro" id="IPR043129">
    <property type="entry name" value="ATPase_NBD"/>
</dbReference>
<accession>A0ABR8VF13</accession>
<organism evidence="8 9">
    <name type="scientific">Phocaeicola faecium</name>
    <dbReference type="NCBI Taxonomy" id="2762213"/>
    <lineage>
        <taxon>Bacteria</taxon>
        <taxon>Pseudomonadati</taxon>
        <taxon>Bacteroidota</taxon>
        <taxon>Bacteroidia</taxon>
        <taxon>Bacteroidales</taxon>
        <taxon>Bacteroidaceae</taxon>
        <taxon>Phocaeicola</taxon>
    </lineage>
</organism>
<dbReference type="GO" id="GO:0051301">
    <property type="term" value="P:cell division"/>
    <property type="evidence" value="ECO:0007669"/>
    <property type="project" value="UniProtKB-KW"/>
</dbReference>
<sequence length="523" mass="58637">MAATEFIAAIELGSTEITGIAGKKNADGSIQVLAYAAEHSSDCIKKGAIYNLDKTTQSLTSVIKELEKQLQASIKKVYVGVGGQSVRSIRNTVSKQLGEETKISQALVDSLMQSNKEVPLIDQEILAVEVQEYKVGNSLLTEPVGVSTNFIEGRYLNIIGRHTLKSNIKQCFHLAGYEIADYLLSPLVTANAVLNENEIRSGCALVDLGADTTTVSVYKNKILRHLAVIPLGSSNITKDICSQQIEEEDAEQLKLHYGKACIEAADSEEEDVDQEYTVEGKYSIRASVLDDIIEARVTEIIDNVWNQIKLSTYNDKLMAGIILTGGGSNLPDIEKAFRRTTKIDKIRIARSGQIAVSGGIALREDGTQNTLVGLLAAGKDNCCKVDPHKQINMFDQQEEDKKKEELLQEQIRKAEEENKRRADEARQKLLLQQKEQQEKERAQKRLDECNKYLSEAARLKKEKSYKEALEQVDLARAMRISEKMAEIDQMEESIKADKKENKWFSRFREKMLREIWDDDSTKK</sequence>
<comment type="subunit">
    <text evidence="5">Self-interacts. Interacts with FtsZ.</text>
</comment>
<dbReference type="SUPFAM" id="SSF53067">
    <property type="entry name" value="Actin-like ATPase domain"/>
    <property type="match status" value="2"/>
</dbReference>
<evidence type="ECO:0000256" key="2">
    <source>
        <dbReference type="ARBA" id="ARBA00022618"/>
    </source>
</evidence>
<dbReference type="NCBIfam" id="TIGR01174">
    <property type="entry name" value="ftsA"/>
    <property type="match status" value="1"/>
</dbReference>
<reference evidence="8 9" key="1">
    <citation type="submission" date="2020-08" db="EMBL/GenBank/DDBJ databases">
        <title>A Genomic Blueprint of the Chicken Gut Microbiome.</title>
        <authorList>
            <person name="Gilroy R."/>
            <person name="Ravi A."/>
            <person name="Getino M."/>
            <person name="Pursley I."/>
            <person name="Horton D.L."/>
            <person name="Alikhan N.-F."/>
            <person name="Baker D."/>
            <person name="Gharbi K."/>
            <person name="Hall N."/>
            <person name="Watson M."/>
            <person name="Adriaenssens E.M."/>
            <person name="Foster-Nyarko E."/>
            <person name="Jarju S."/>
            <person name="Secka A."/>
            <person name="Antonio M."/>
            <person name="Oren A."/>
            <person name="Chaudhuri R."/>
            <person name="La Ragione R.M."/>
            <person name="Hildebrand F."/>
            <person name="Pallen M.J."/>
        </authorList>
    </citation>
    <scope>NUCLEOTIDE SEQUENCE [LARGE SCALE GENOMIC DNA]</scope>
    <source>
        <strain evidence="8 9">Sa1YUN3</strain>
    </source>
</reference>
<evidence type="ECO:0000256" key="1">
    <source>
        <dbReference type="ARBA" id="ARBA00022475"/>
    </source>
</evidence>
<comment type="function">
    <text evidence="5">Cell division protein that is involved in the assembly of the Z ring. May serve as a membrane anchor for the Z ring.</text>
</comment>
<dbReference type="Proteomes" id="UP000616346">
    <property type="component" value="Unassembled WGS sequence"/>
</dbReference>
<gene>
    <name evidence="5 8" type="primary">ftsA</name>
    <name evidence="8" type="ORF">H9626_13965</name>
</gene>
<dbReference type="Pfam" id="PF14450">
    <property type="entry name" value="FtsA"/>
    <property type="match status" value="1"/>
</dbReference>
<dbReference type="Gene3D" id="3.30.420.40">
    <property type="match status" value="2"/>
</dbReference>
<comment type="caution">
    <text evidence="8">The sequence shown here is derived from an EMBL/GenBank/DDBJ whole genome shotgun (WGS) entry which is preliminary data.</text>
</comment>
<keyword evidence="3 5" id="KW-0472">Membrane</keyword>
<keyword evidence="1 5" id="KW-1003">Cell membrane</keyword>
<dbReference type="InterPro" id="IPR003494">
    <property type="entry name" value="SHS2_FtsA"/>
</dbReference>
<evidence type="ECO:0000256" key="6">
    <source>
        <dbReference type="SAM" id="Coils"/>
    </source>
</evidence>
<dbReference type="Pfam" id="PF02491">
    <property type="entry name" value="SHS2_FTSA"/>
    <property type="match status" value="1"/>
</dbReference>
<evidence type="ECO:0000256" key="5">
    <source>
        <dbReference type="HAMAP-Rule" id="MF_02033"/>
    </source>
</evidence>
<dbReference type="SMART" id="SM00842">
    <property type="entry name" value="FtsA"/>
    <property type="match status" value="1"/>
</dbReference>
<proteinExistence type="inferred from homology"/>
<evidence type="ECO:0000313" key="8">
    <source>
        <dbReference type="EMBL" id="MBD8003290.1"/>
    </source>
</evidence>
<keyword evidence="6" id="KW-0175">Coiled coil</keyword>
<keyword evidence="4 5" id="KW-0131">Cell cycle</keyword>
<feature type="domain" description="SHS2" evidence="7">
    <location>
        <begin position="7"/>
        <end position="193"/>
    </location>
</feature>
<evidence type="ECO:0000256" key="4">
    <source>
        <dbReference type="ARBA" id="ARBA00023306"/>
    </source>
</evidence>
<evidence type="ECO:0000313" key="9">
    <source>
        <dbReference type="Proteomes" id="UP000616346"/>
    </source>
</evidence>
<feature type="coiled-coil region" evidence="6">
    <location>
        <begin position="397"/>
        <end position="452"/>
    </location>
</feature>
<dbReference type="RefSeq" id="WP_191710866.1">
    <property type="nucleotide sequence ID" value="NZ_JACSPQ010000053.1"/>
</dbReference>
<dbReference type="CDD" id="cd24048">
    <property type="entry name" value="ASKHA_NBD_FtsA"/>
    <property type="match status" value="1"/>
</dbReference>
<keyword evidence="2 5" id="KW-0132">Cell division</keyword>
<dbReference type="PANTHER" id="PTHR32432:SF4">
    <property type="entry name" value="CELL DIVISION PROTEIN FTSA"/>
    <property type="match status" value="1"/>
</dbReference>
<protein>
    <recommendedName>
        <fullName evidence="5">Cell division protein FtsA</fullName>
    </recommendedName>
</protein>
<keyword evidence="9" id="KW-1185">Reference proteome</keyword>
<name>A0ABR8VF13_9BACT</name>
<dbReference type="InterPro" id="IPR020823">
    <property type="entry name" value="Cell_div_FtsA"/>
</dbReference>
<comment type="subcellular location">
    <subcellularLocation>
        <location evidence="5">Cell membrane</location>
        <topology evidence="5">Peripheral membrane protein</topology>
        <orientation evidence="5">Cytoplasmic side</orientation>
    </subcellularLocation>
    <text evidence="5">Localizes to the Z ring in an FtsZ-dependent manner. Targeted to the membrane through a conserved C-terminal amphipathic helix.</text>
</comment>
<dbReference type="PANTHER" id="PTHR32432">
    <property type="entry name" value="CELL DIVISION PROTEIN FTSA-RELATED"/>
    <property type="match status" value="1"/>
</dbReference>